<protein>
    <recommendedName>
        <fullName evidence="2">glycerophosphodiester phosphodiesterase</fullName>
        <ecNumber evidence="2">3.1.4.46</ecNumber>
    </recommendedName>
</protein>
<dbReference type="Gene3D" id="3.20.20.190">
    <property type="entry name" value="Phosphatidylinositol (PI) phosphodiesterase"/>
    <property type="match status" value="1"/>
</dbReference>
<feature type="chain" id="PRO_5007295931" description="glycerophosphodiester phosphodiesterase" evidence="7">
    <location>
        <begin position="19"/>
        <end position="487"/>
    </location>
</feature>
<proteinExistence type="inferred from homology"/>
<sequence length="487" mass="54796">MKVLAALAAASVLAAADAWIINPTSPTFGAVAKDKVWPKASKGWKTLDGSPSFSACHRGSRWHLPEESAGAYWEGALSNCDWNEPDVVWTKDGVAVVSHDSFADSAVTSVGTDPYFAGKNRTVCSLFEDQYLCRNLVWYGDLNSSEVKQLYPIQNPARTYPKGYRPPFYDSTFKILSFQEFIDTNVNVSTKINTTLGLIPELKQPFYTNTQVLNKVDEATEKKFRAAYFNLTDGIDPAYNHSAEDTFMAILKKNGLPSARNPIVVQCFEYETIQYLARKYPNGSGFNALLFLLDINWWALTPKGMDRIAALQKETNNTIYVGPWKDSLYDGIYLYALSASAGYGIDFLNATANPDLQYPGYKVTDIVDPAVTVQELHKRGLGYLGYTYYDSRQDPLYNCVDPTGYDNITETLSKLWYTPKPCPKNKRHEFFDQFAMGVDGFFVENNNEFAQLRDEYNNLLLATTKEDGDYFLNLYIGLNETGVRVVF</sequence>
<evidence type="ECO:0000256" key="5">
    <source>
        <dbReference type="ARBA" id="ARBA00022801"/>
    </source>
</evidence>
<evidence type="ECO:0000313" key="9">
    <source>
        <dbReference type="EMBL" id="KXS11352.1"/>
    </source>
</evidence>
<dbReference type="GO" id="GO:0006629">
    <property type="term" value="P:lipid metabolic process"/>
    <property type="evidence" value="ECO:0007669"/>
    <property type="project" value="InterPro"/>
</dbReference>
<keyword evidence="3 7" id="KW-0732">Signal</keyword>
<dbReference type="OrthoDB" id="1058301at2759"/>
<dbReference type="Proteomes" id="UP000070544">
    <property type="component" value="Unassembled WGS sequence"/>
</dbReference>
<feature type="signal peptide" evidence="7">
    <location>
        <begin position="1"/>
        <end position="18"/>
    </location>
</feature>
<evidence type="ECO:0000313" key="10">
    <source>
        <dbReference type="Proteomes" id="UP000070544"/>
    </source>
</evidence>
<evidence type="ECO:0000256" key="1">
    <source>
        <dbReference type="ARBA" id="ARBA00007277"/>
    </source>
</evidence>
<evidence type="ECO:0000256" key="7">
    <source>
        <dbReference type="SAM" id="SignalP"/>
    </source>
</evidence>
<dbReference type="EC" id="3.1.4.46" evidence="2"/>
<comment type="catalytic activity">
    <reaction evidence="6">
        <text>a sn-glycero-3-phosphodiester + H2O = an alcohol + sn-glycerol 3-phosphate + H(+)</text>
        <dbReference type="Rhea" id="RHEA:12969"/>
        <dbReference type="ChEBI" id="CHEBI:15377"/>
        <dbReference type="ChEBI" id="CHEBI:15378"/>
        <dbReference type="ChEBI" id="CHEBI:30879"/>
        <dbReference type="ChEBI" id="CHEBI:57597"/>
        <dbReference type="ChEBI" id="CHEBI:83408"/>
        <dbReference type="EC" id="3.1.4.46"/>
    </reaction>
</comment>
<dbReference type="PANTHER" id="PTHR43620:SF7">
    <property type="entry name" value="GLYCEROPHOSPHODIESTER PHOSPHODIESTERASE GDPD5-RELATED"/>
    <property type="match status" value="1"/>
</dbReference>
<dbReference type="SUPFAM" id="SSF51695">
    <property type="entry name" value="PLC-like phosphodiesterases"/>
    <property type="match status" value="1"/>
</dbReference>
<dbReference type="InterPro" id="IPR017946">
    <property type="entry name" value="PLC-like_Pdiesterase_TIM-brl"/>
</dbReference>
<keyword evidence="5" id="KW-0378">Hydrolase</keyword>
<gene>
    <name evidence="9" type="ORF">M427DRAFT_47215</name>
</gene>
<evidence type="ECO:0000256" key="4">
    <source>
        <dbReference type="ARBA" id="ARBA00022798"/>
    </source>
</evidence>
<dbReference type="AlphaFoldDB" id="A0A139A3H5"/>
<evidence type="ECO:0000256" key="3">
    <source>
        <dbReference type="ARBA" id="ARBA00022729"/>
    </source>
</evidence>
<dbReference type="GO" id="GO:0006071">
    <property type="term" value="P:glycerol metabolic process"/>
    <property type="evidence" value="ECO:0007669"/>
    <property type="project" value="UniProtKB-KW"/>
</dbReference>
<dbReference type="Pfam" id="PF03009">
    <property type="entry name" value="GDPD"/>
    <property type="match status" value="1"/>
</dbReference>
<dbReference type="OMA" id="FLHYDFH"/>
<name>A0A139A3H5_GONPJ</name>
<accession>A0A139A3H5</accession>
<dbReference type="PANTHER" id="PTHR43620">
    <property type="entry name" value="GLYCEROPHOSPHORYL DIESTER PHOSPHODIESTERASE"/>
    <property type="match status" value="1"/>
</dbReference>
<dbReference type="STRING" id="1344416.A0A139A3H5"/>
<dbReference type="EMBL" id="KQ965803">
    <property type="protein sequence ID" value="KXS11352.1"/>
    <property type="molecule type" value="Genomic_DNA"/>
</dbReference>
<dbReference type="GO" id="GO:0008889">
    <property type="term" value="F:glycerophosphodiester phosphodiesterase activity"/>
    <property type="evidence" value="ECO:0007669"/>
    <property type="project" value="UniProtKB-EC"/>
</dbReference>
<organism evidence="9 10">
    <name type="scientific">Gonapodya prolifera (strain JEL478)</name>
    <name type="common">Monoblepharis prolifera</name>
    <dbReference type="NCBI Taxonomy" id="1344416"/>
    <lineage>
        <taxon>Eukaryota</taxon>
        <taxon>Fungi</taxon>
        <taxon>Fungi incertae sedis</taxon>
        <taxon>Chytridiomycota</taxon>
        <taxon>Chytridiomycota incertae sedis</taxon>
        <taxon>Monoblepharidomycetes</taxon>
        <taxon>Monoblepharidales</taxon>
        <taxon>Gonapodyaceae</taxon>
        <taxon>Gonapodya</taxon>
    </lineage>
</organism>
<comment type="similarity">
    <text evidence="1">Belongs to the glycerophosphoryl diester phosphodiesterase family.</text>
</comment>
<evidence type="ECO:0000259" key="8">
    <source>
        <dbReference type="Pfam" id="PF03009"/>
    </source>
</evidence>
<evidence type="ECO:0000256" key="2">
    <source>
        <dbReference type="ARBA" id="ARBA00012247"/>
    </source>
</evidence>
<reference evidence="9 10" key="1">
    <citation type="journal article" date="2015" name="Genome Biol. Evol.">
        <title>Phylogenomic analyses indicate that early fungi evolved digesting cell walls of algal ancestors of land plants.</title>
        <authorList>
            <person name="Chang Y."/>
            <person name="Wang S."/>
            <person name="Sekimoto S."/>
            <person name="Aerts A.L."/>
            <person name="Choi C."/>
            <person name="Clum A."/>
            <person name="LaButti K.M."/>
            <person name="Lindquist E.A."/>
            <person name="Yee Ngan C."/>
            <person name="Ohm R.A."/>
            <person name="Salamov A.A."/>
            <person name="Grigoriev I.V."/>
            <person name="Spatafora J.W."/>
            <person name="Berbee M.L."/>
        </authorList>
    </citation>
    <scope>NUCLEOTIDE SEQUENCE [LARGE SCALE GENOMIC DNA]</scope>
    <source>
        <strain evidence="9 10">JEL478</strain>
    </source>
</reference>
<keyword evidence="10" id="KW-1185">Reference proteome</keyword>
<evidence type="ECO:0000256" key="6">
    <source>
        <dbReference type="ARBA" id="ARBA00047512"/>
    </source>
</evidence>
<dbReference type="InterPro" id="IPR030395">
    <property type="entry name" value="GP_PDE_dom"/>
</dbReference>
<keyword evidence="4" id="KW-0319">Glycerol metabolism</keyword>
<feature type="domain" description="GP-PDE" evidence="8">
    <location>
        <begin position="57"/>
        <end position="220"/>
    </location>
</feature>